<name>A0A091DXU4_FUKDA</name>
<accession>A0A091DXU4</accession>
<feature type="region of interest" description="Disordered" evidence="1">
    <location>
        <begin position="167"/>
        <end position="196"/>
    </location>
</feature>
<feature type="region of interest" description="Disordered" evidence="1">
    <location>
        <begin position="1"/>
        <end position="28"/>
    </location>
</feature>
<organism evidence="2 3">
    <name type="scientific">Fukomys damarensis</name>
    <name type="common">Damaraland mole rat</name>
    <name type="synonym">Cryptomys damarensis</name>
    <dbReference type="NCBI Taxonomy" id="885580"/>
    <lineage>
        <taxon>Eukaryota</taxon>
        <taxon>Metazoa</taxon>
        <taxon>Chordata</taxon>
        <taxon>Craniata</taxon>
        <taxon>Vertebrata</taxon>
        <taxon>Euteleostomi</taxon>
        <taxon>Mammalia</taxon>
        <taxon>Eutheria</taxon>
        <taxon>Euarchontoglires</taxon>
        <taxon>Glires</taxon>
        <taxon>Rodentia</taxon>
        <taxon>Hystricomorpha</taxon>
        <taxon>Bathyergidae</taxon>
        <taxon>Fukomys</taxon>
    </lineage>
</organism>
<dbReference type="AlphaFoldDB" id="A0A091DXU4"/>
<evidence type="ECO:0000313" key="3">
    <source>
        <dbReference type="Proteomes" id="UP000028990"/>
    </source>
</evidence>
<sequence>MELLRLQSPNIPPNFLPKPPSESESAMHPSLTNVLTGEEGILFSRLLLDKSREDVEEQRDLEHSPSVRCCWTYPTPPSSVGNPLSPWSCHVQRGLILPNIRFVLHTGVETALATLLLRVGLSILLRSGDISGSDKGEGMKCVHTDWLCLLSGTGLEKSELTGHCPLHRQGRPEPTEAAALPPYGPPGTSRATADPGSGVKIIAHCGPWAWAGSS</sequence>
<gene>
    <name evidence="2" type="ORF">H920_03482</name>
</gene>
<dbReference type="Proteomes" id="UP000028990">
    <property type="component" value="Unassembled WGS sequence"/>
</dbReference>
<reference evidence="2 3" key="1">
    <citation type="submission" date="2013-11" db="EMBL/GenBank/DDBJ databases">
        <title>The Damaraland mole rat (Fukomys damarensis) genome and evolution of African mole rats.</title>
        <authorList>
            <person name="Gladyshev V.N."/>
            <person name="Fang X."/>
        </authorList>
    </citation>
    <scope>NUCLEOTIDE SEQUENCE [LARGE SCALE GENOMIC DNA]</scope>
    <source>
        <tissue evidence="2">Liver</tissue>
    </source>
</reference>
<evidence type="ECO:0000256" key="1">
    <source>
        <dbReference type="SAM" id="MobiDB-lite"/>
    </source>
</evidence>
<dbReference type="EMBL" id="KN121887">
    <property type="protein sequence ID" value="KFO35115.1"/>
    <property type="molecule type" value="Genomic_DNA"/>
</dbReference>
<keyword evidence="3" id="KW-1185">Reference proteome</keyword>
<proteinExistence type="predicted"/>
<feature type="compositionally biased region" description="Pro residues" evidence="1">
    <location>
        <begin position="10"/>
        <end position="20"/>
    </location>
</feature>
<protein>
    <submittedName>
        <fullName evidence="2">Uncharacterized protein</fullName>
    </submittedName>
</protein>
<evidence type="ECO:0000313" key="2">
    <source>
        <dbReference type="EMBL" id="KFO35115.1"/>
    </source>
</evidence>